<dbReference type="Pfam" id="PF00440">
    <property type="entry name" value="TetR_N"/>
    <property type="match status" value="1"/>
</dbReference>
<dbReference type="InterPro" id="IPR009057">
    <property type="entry name" value="Homeodomain-like_sf"/>
</dbReference>
<evidence type="ECO:0000256" key="1">
    <source>
        <dbReference type="ARBA" id="ARBA00023015"/>
    </source>
</evidence>
<gene>
    <name evidence="7" type="ORF">BJ997_001829</name>
    <name evidence="6" type="ORF">GY21_06580</name>
</gene>
<dbReference type="EMBL" id="JACHBQ010000001">
    <property type="protein sequence ID" value="MBB5641281.1"/>
    <property type="molecule type" value="Genomic_DNA"/>
</dbReference>
<keyword evidence="2 4" id="KW-0238">DNA-binding</keyword>
<dbReference type="RefSeq" id="WP_035835932.1">
    <property type="nucleotide sequence ID" value="NZ_JACHBQ010000001.1"/>
</dbReference>
<dbReference type="eggNOG" id="COG1309">
    <property type="taxonomic scope" value="Bacteria"/>
</dbReference>
<keyword evidence="1" id="KW-0805">Transcription regulation</keyword>
<reference evidence="6 8" key="1">
    <citation type="submission" date="2014-08" db="EMBL/GenBank/DDBJ databases">
        <authorList>
            <person name="Sisinthy S."/>
        </authorList>
    </citation>
    <scope>NUCLEOTIDE SEQUENCE [LARGE SCALE GENOMIC DNA]</scope>
    <source>
        <strain evidence="6 8">RuG17</strain>
    </source>
</reference>
<dbReference type="PRINTS" id="PR00455">
    <property type="entry name" value="HTHTETR"/>
</dbReference>
<organism evidence="6 8">
    <name type="scientific">Cryobacterium roopkundense</name>
    <dbReference type="NCBI Taxonomy" id="1001240"/>
    <lineage>
        <taxon>Bacteria</taxon>
        <taxon>Bacillati</taxon>
        <taxon>Actinomycetota</taxon>
        <taxon>Actinomycetes</taxon>
        <taxon>Micrococcales</taxon>
        <taxon>Microbacteriaceae</taxon>
        <taxon>Cryobacterium</taxon>
    </lineage>
</organism>
<evidence type="ECO:0000313" key="7">
    <source>
        <dbReference type="EMBL" id="MBB5641281.1"/>
    </source>
</evidence>
<dbReference type="OrthoDB" id="3825402at2"/>
<feature type="domain" description="HTH tetR-type" evidence="5">
    <location>
        <begin position="15"/>
        <end position="75"/>
    </location>
</feature>
<dbReference type="PROSITE" id="PS50977">
    <property type="entry name" value="HTH_TETR_2"/>
    <property type="match status" value="1"/>
</dbReference>
<dbReference type="Proteomes" id="UP000561726">
    <property type="component" value="Unassembled WGS sequence"/>
</dbReference>
<evidence type="ECO:0000313" key="8">
    <source>
        <dbReference type="Proteomes" id="UP000029864"/>
    </source>
</evidence>
<dbReference type="InterPro" id="IPR001647">
    <property type="entry name" value="HTH_TetR"/>
</dbReference>
<dbReference type="InterPro" id="IPR050109">
    <property type="entry name" value="HTH-type_TetR-like_transc_reg"/>
</dbReference>
<dbReference type="PANTHER" id="PTHR30055:SF234">
    <property type="entry name" value="HTH-TYPE TRANSCRIPTIONAL REGULATOR BETI"/>
    <property type="match status" value="1"/>
</dbReference>
<keyword evidence="3" id="KW-0804">Transcription</keyword>
<feature type="DNA-binding region" description="H-T-H motif" evidence="4">
    <location>
        <begin position="38"/>
        <end position="57"/>
    </location>
</feature>
<dbReference type="SUPFAM" id="SSF46689">
    <property type="entry name" value="Homeodomain-like"/>
    <property type="match status" value="1"/>
</dbReference>
<sequence length="207" mass="22196">MNDNQVPTRRALQADATRTEIVSAAGRLMVHNGYVATSIADIAAEAGVAVQTIYNSVGSKAEILAAILERVAAQSDAPDLVSASMRDKIDGARNASEIIRILAAWCSVVNERTAGVLRVVNEAAVVDPDVAKFARRQDVTRLLGYSEVAAALRVRRGLRAGLSDHESAAAIWAIGHPQAFRTLVLEVGWSVSAYREWLEKTLHGALL</sequence>
<evidence type="ECO:0000256" key="2">
    <source>
        <dbReference type="ARBA" id="ARBA00023125"/>
    </source>
</evidence>
<evidence type="ECO:0000256" key="4">
    <source>
        <dbReference type="PROSITE-ProRule" id="PRU00335"/>
    </source>
</evidence>
<dbReference type="EMBL" id="JPXF01000020">
    <property type="protein sequence ID" value="KGJ78586.1"/>
    <property type="molecule type" value="Genomic_DNA"/>
</dbReference>
<proteinExistence type="predicted"/>
<comment type="caution">
    <text evidence="6">The sequence shown here is derived from an EMBL/GenBank/DDBJ whole genome shotgun (WGS) entry which is preliminary data.</text>
</comment>
<dbReference type="GO" id="GO:0000976">
    <property type="term" value="F:transcription cis-regulatory region binding"/>
    <property type="evidence" value="ECO:0007669"/>
    <property type="project" value="TreeGrafter"/>
</dbReference>
<evidence type="ECO:0000256" key="3">
    <source>
        <dbReference type="ARBA" id="ARBA00023163"/>
    </source>
</evidence>
<dbReference type="PANTHER" id="PTHR30055">
    <property type="entry name" value="HTH-TYPE TRANSCRIPTIONAL REGULATOR RUTR"/>
    <property type="match status" value="1"/>
</dbReference>
<name>A0A099JKB9_9MICO</name>
<protein>
    <submittedName>
        <fullName evidence="7">AcrR family transcriptional regulator</fullName>
    </submittedName>
</protein>
<reference evidence="7 9" key="2">
    <citation type="submission" date="2020-08" db="EMBL/GenBank/DDBJ databases">
        <title>Sequencing the genomes of 1000 actinobacteria strains.</title>
        <authorList>
            <person name="Klenk H.-P."/>
        </authorList>
    </citation>
    <scope>NUCLEOTIDE SEQUENCE [LARGE SCALE GENOMIC DNA]</scope>
    <source>
        <strain evidence="7 9">DSM 21065</strain>
    </source>
</reference>
<evidence type="ECO:0000313" key="6">
    <source>
        <dbReference type="EMBL" id="KGJ78586.1"/>
    </source>
</evidence>
<evidence type="ECO:0000313" key="9">
    <source>
        <dbReference type="Proteomes" id="UP000561726"/>
    </source>
</evidence>
<keyword evidence="8" id="KW-1185">Reference proteome</keyword>
<dbReference type="AlphaFoldDB" id="A0A099JKB9"/>
<dbReference type="Proteomes" id="UP000029864">
    <property type="component" value="Unassembled WGS sequence"/>
</dbReference>
<dbReference type="STRING" id="1001240.GY21_06580"/>
<accession>A0A099JKB9</accession>
<evidence type="ECO:0000259" key="5">
    <source>
        <dbReference type="PROSITE" id="PS50977"/>
    </source>
</evidence>
<dbReference type="GO" id="GO:0003700">
    <property type="term" value="F:DNA-binding transcription factor activity"/>
    <property type="evidence" value="ECO:0007669"/>
    <property type="project" value="TreeGrafter"/>
</dbReference>
<dbReference type="Gene3D" id="1.10.357.10">
    <property type="entry name" value="Tetracycline Repressor, domain 2"/>
    <property type="match status" value="1"/>
</dbReference>